<dbReference type="GeneID" id="20089331"/>
<evidence type="ECO:0000313" key="1">
    <source>
        <dbReference type="EMBL" id="ETV93946.1"/>
    </source>
</evidence>
<sequence length="403" mass="43220">MDTSTTVMHESIAFECHGEPTASSFVLRASCVLHVDAAYVNLPLQLSVHLHIDDHLELFHVVESNFNYDVMDAIVMASMASEVSLQRSPVERELVFTPSVVLVRPLALAHVVHHDPLAPPTSIVLQLTNNSVDDSISLIDVALHCPLGCANDNKAVAGIVQDPPNEVYPVTVGPGESFQVVWSVAEWGAKVSSTVRAFVTWRMEQEAGDVGGSDRDLVEELTTITSNHAILAPTSQPPSTEVQHINFHVQTMSSTTVTARWAASAPVVSGQATTGQICITNHSALPMTDVVLLLPFHSIARSSPLDLPPWSPNPDHVRLLAIATHVTAHSLSSGFVHFQASHSLGRLGSGCTAVVVVDGMPLVHGAIRIAHAVVYVGDTRTFYKQDRAWDFVSGADIAASTCP</sequence>
<dbReference type="EMBL" id="KI913988">
    <property type="protein sequence ID" value="ETV93946.1"/>
    <property type="molecule type" value="Genomic_DNA"/>
</dbReference>
<dbReference type="AlphaFoldDB" id="A0A024TK26"/>
<dbReference type="OrthoDB" id="70240at2759"/>
<protein>
    <submittedName>
        <fullName evidence="1">Uncharacterized protein</fullName>
    </submittedName>
</protein>
<name>A0A024TK26_9STRA</name>
<accession>A0A024TK26</accession>
<organism evidence="1">
    <name type="scientific">Aphanomyces invadans</name>
    <dbReference type="NCBI Taxonomy" id="157072"/>
    <lineage>
        <taxon>Eukaryota</taxon>
        <taxon>Sar</taxon>
        <taxon>Stramenopiles</taxon>
        <taxon>Oomycota</taxon>
        <taxon>Saprolegniomycetes</taxon>
        <taxon>Saprolegniales</taxon>
        <taxon>Verrucalvaceae</taxon>
        <taxon>Aphanomyces</taxon>
    </lineage>
</organism>
<gene>
    <name evidence="1" type="ORF">H310_12281</name>
</gene>
<dbReference type="RefSeq" id="XP_008877506.1">
    <property type="nucleotide sequence ID" value="XM_008879284.1"/>
</dbReference>
<proteinExistence type="predicted"/>
<dbReference type="VEuPathDB" id="FungiDB:H310_12281"/>
<reference evidence="1" key="1">
    <citation type="submission" date="2013-12" db="EMBL/GenBank/DDBJ databases">
        <title>The Genome Sequence of Aphanomyces invadans NJM9701.</title>
        <authorList>
            <consortium name="The Broad Institute Genomics Platform"/>
            <person name="Russ C."/>
            <person name="Tyler B."/>
            <person name="van West P."/>
            <person name="Dieguez-Uribeondo J."/>
            <person name="Young S.K."/>
            <person name="Zeng Q."/>
            <person name="Gargeya S."/>
            <person name="Fitzgerald M."/>
            <person name="Abouelleil A."/>
            <person name="Alvarado L."/>
            <person name="Chapman S.B."/>
            <person name="Gainer-Dewar J."/>
            <person name="Goldberg J."/>
            <person name="Griggs A."/>
            <person name="Gujja S."/>
            <person name="Hansen M."/>
            <person name="Howarth C."/>
            <person name="Imamovic A."/>
            <person name="Ireland A."/>
            <person name="Larimer J."/>
            <person name="McCowan C."/>
            <person name="Murphy C."/>
            <person name="Pearson M."/>
            <person name="Poon T.W."/>
            <person name="Priest M."/>
            <person name="Roberts A."/>
            <person name="Saif S."/>
            <person name="Shea T."/>
            <person name="Sykes S."/>
            <person name="Wortman J."/>
            <person name="Nusbaum C."/>
            <person name="Birren B."/>
        </authorList>
    </citation>
    <scope>NUCLEOTIDE SEQUENCE [LARGE SCALE GENOMIC DNA]</scope>
    <source>
        <strain evidence="1">NJM9701</strain>
    </source>
</reference>